<gene>
    <name evidence="2" type="ORF">J0A67_10055</name>
</gene>
<name>A0ABS3BPL3_9BACT</name>
<evidence type="ECO:0000256" key="1">
    <source>
        <dbReference type="SAM" id="Phobius"/>
    </source>
</evidence>
<comment type="caution">
    <text evidence="2">The sequence shown here is derived from an EMBL/GenBank/DDBJ whole genome shotgun (WGS) entry which is preliminary data.</text>
</comment>
<protein>
    <submittedName>
        <fullName evidence="2">Uncharacterized protein</fullName>
    </submittedName>
</protein>
<keyword evidence="1" id="KW-0812">Transmembrane</keyword>
<feature type="transmembrane region" description="Helical" evidence="1">
    <location>
        <begin position="75"/>
        <end position="92"/>
    </location>
</feature>
<dbReference type="EMBL" id="JAFKCW010000002">
    <property type="protein sequence ID" value="MBN7801206.1"/>
    <property type="molecule type" value="Genomic_DNA"/>
</dbReference>
<evidence type="ECO:0000313" key="3">
    <source>
        <dbReference type="Proteomes" id="UP000664698"/>
    </source>
</evidence>
<evidence type="ECO:0000313" key="2">
    <source>
        <dbReference type="EMBL" id="MBN7801206.1"/>
    </source>
</evidence>
<sequence length="130" mass="14316">MSKLLKPASIAFFLLMPLTFLVVGLFLGGMIESGKDHGLAGGAVVLGWGILLGGIAFLASLFIAYYLPVKTLSKANWILLILFLAACGYIYLEAQRKLEMQQEKERQFQPVPSKPTALRFQGYATLESFQ</sequence>
<feature type="transmembrane region" description="Helical" evidence="1">
    <location>
        <begin position="12"/>
        <end position="31"/>
    </location>
</feature>
<proteinExistence type="predicted"/>
<reference evidence="2 3" key="1">
    <citation type="submission" date="2021-03" db="EMBL/GenBank/DDBJ databases">
        <title>novel species isolated from a fishpond in China.</title>
        <authorList>
            <person name="Lu H."/>
            <person name="Cai Z."/>
        </authorList>
    </citation>
    <scope>NUCLEOTIDE SEQUENCE [LARGE SCALE GENOMIC DNA]</scope>
    <source>
        <strain evidence="2 3">JCM 31546</strain>
    </source>
</reference>
<keyword evidence="1" id="KW-1133">Transmembrane helix</keyword>
<feature type="transmembrane region" description="Helical" evidence="1">
    <location>
        <begin position="43"/>
        <end position="69"/>
    </location>
</feature>
<organism evidence="2 3">
    <name type="scientific">Algoriphagus aestuariicola</name>
    <dbReference type="NCBI Taxonomy" id="1852016"/>
    <lineage>
        <taxon>Bacteria</taxon>
        <taxon>Pseudomonadati</taxon>
        <taxon>Bacteroidota</taxon>
        <taxon>Cytophagia</taxon>
        <taxon>Cytophagales</taxon>
        <taxon>Cyclobacteriaceae</taxon>
        <taxon>Algoriphagus</taxon>
    </lineage>
</organism>
<dbReference type="RefSeq" id="WP_206569180.1">
    <property type="nucleotide sequence ID" value="NZ_JAFKCW010000002.1"/>
</dbReference>
<accession>A0ABS3BPL3</accession>
<keyword evidence="1" id="KW-0472">Membrane</keyword>
<dbReference type="Proteomes" id="UP000664698">
    <property type="component" value="Unassembled WGS sequence"/>
</dbReference>
<keyword evidence="3" id="KW-1185">Reference proteome</keyword>